<evidence type="ECO:0000313" key="1">
    <source>
        <dbReference type="EMBL" id="TXE12404.1"/>
    </source>
</evidence>
<comment type="caution">
    <text evidence="1">The sequence shown here is derived from an EMBL/GenBank/DDBJ whole genome shotgun (WGS) entry which is preliminary data.</text>
</comment>
<dbReference type="AlphaFoldDB" id="A0A5C7AWC9"/>
<dbReference type="OrthoDB" id="1451772at2"/>
<evidence type="ECO:0000313" key="2">
    <source>
        <dbReference type="Proteomes" id="UP000321790"/>
    </source>
</evidence>
<organism evidence="1 2">
    <name type="scientific">Seonamhaeicola algicola</name>
    <dbReference type="NCBI Taxonomy" id="1719036"/>
    <lineage>
        <taxon>Bacteria</taxon>
        <taxon>Pseudomonadati</taxon>
        <taxon>Bacteroidota</taxon>
        <taxon>Flavobacteriia</taxon>
        <taxon>Flavobacteriales</taxon>
        <taxon>Flavobacteriaceae</taxon>
    </lineage>
</organism>
<name>A0A5C7AWC9_9FLAO</name>
<proteinExistence type="predicted"/>
<keyword evidence="2" id="KW-1185">Reference proteome</keyword>
<protein>
    <submittedName>
        <fullName evidence="1">Uncharacterized protein</fullName>
    </submittedName>
</protein>
<dbReference type="Proteomes" id="UP000321790">
    <property type="component" value="Unassembled WGS sequence"/>
</dbReference>
<dbReference type="EMBL" id="VOSC01000016">
    <property type="protein sequence ID" value="TXE12404.1"/>
    <property type="molecule type" value="Genomic_DNA"/>
</dbReference>
<dbReference type="RefSeq" id="WP_147132692.1">
    <property type="nucleotide sequence ID" value="NZ_VOSC01000016.1"/>
</dbReference>
<gene>
    <name evidence="1" type="ORF">FUA26_05420</name>
</gene>
<reference evidence="2" key="1">
    <citation type="submission" date="2019-08" db="EMBL/GenBank/DDBJ databases">
        <title>Seonamhaeicola sediminis sp. nov., isolated from marine sediment.</title>
        <authorList>
            <person name="Cao W.R."/>
        </authorList>
    </citation>
    <scope>NUCLEOTIDE SEQUENCE [LARGE SCALE GENOMIC DNA]</scope>
    <source>
        <strain evidence="2">Gy8</strain>
    </source>
</reference>
<accession>A0A5C7AWC9</accession>
<sequence>MKITVKDLIERLQKEDETLPVYFGGLDFYRVRQVGKHVHIEFNQTVYQDDSGLVVVENH</sequence>